<evidence type="ECO:0000256" key="1">
    <source>
        <dbReference type="ARBA" id="ARBA00007198"/>
    </source>
</evidence>
<dbReference type="NCBIfam" id="TIGR01617">
    <property type="entry name" value="arsC_related"/>
    <property type="match status" value="1"/>
</dbReference>
<proteinExistence type="inferred from homology"/>
<dbReference type="EMBL" id="CP109965">
    <property type="protein sequence ID" value="WAJ71452.1"/>
    <property type="molecule type" value="Genomic_DNA"/>
</dbReference>
<keyword evidence="4" id="KW-1185">Reference proteome</keyword>
<reference evidence="3" key="1">
    <citation type="submission" date="2022-10" db="EMBL/GenBank/DDBJ databases">
        <title>Catenovulum adriacola sp. nov. isolated in the Harbour of Susak.</title>
        <authorList>
            <person name="Schoch T."/>
            <person name="Reich S.J."/>
            <person name="Stoeferle S."/>
            <person name="Flaiz M."/>
            <person name="Kazda M."/>
            <person name="Riedel C.U."/>
            <person name="Duerre P."/>
        </authorList>
    </citation>
    <scope>NUCLEOTIDE SEQUENCE</scope>
    <source>
        <strain evidence="3">TS8</strain>
    </source>
</reference>
<dbReference type="RefSeq" id="WP_268075951.1">
    <property type="nucleotide sequence ID" value="NZ_CP109965.1"/>
</dbReference>
<evidence type="ECO:0000256" key="2">
    <source>
        <dbReference type="PROSITE-ProRule" id="PRU01282"/>
    </source>
</evidence>
<accession>A0ABY7APF2</accession>
<dbReference type="InterPro" id="IPR036249">
    <property type="entry name" value="Thioredoxin-like_sf"/>
</dbReference>
<dbReference type="InterPro" id="IPR006660">
    <property type="entry name" value="Arsenate_reductase-like"/>
</dbReference>
<dbReference type="SUPFAM" id="SSF52833">
    <property type="entry name" value="Thioredoxin-like"/>
    <property type="match status" value="1"/>
</dbReference>
<evidence type="ECO:0000313" key="4">
    <source>
        <dbReference type="Proteomes" id="UP001163726"/>
    </source>
</evidence>
<dbReference type="CDD" id="cd03035">
    <property type="entry name" value="ArsC_Yffb"/>
    <property type="match status" value="1"/>
</dbReference>
<dbReference type="Gene3D" id="3.40.30.10">
    <property type="entry name" value="Glutaredoxin"/>
    <property type="match status" value="1"/>
</dbReference>
<dbReference type="Pfam" id="PF03960">
    <property type="entry name" value="ArsC"/>
    <property type="match status" value="1"/>
</dbReference>
<name>A0ABY7APF2_9ALTE</name>
<organism evidence="3 4">
    <name type="scientific">Catenovulum adriaticum</name>
    <dbReference type="NCBI Taxonomy" id="2984846"/>
    <lineage>
        <taxon>Bacteria</taxon>
        <taxon>Pseudomonadati</taxon>
        <taxon>Pseudomonadota</taxon>
        <taxon>Gammaproteobacteria</taxon>
        <taxon>Alteromonadales</taxon>
        <taxon>Alteromonadaceae</taxon>
        <taxon>Catenovulum</taxon>
    </lineage>
</organism>
<dbReference type="Proteomes" id="UP001163726">
    <property type="component" value="Chromosome"/>
</dbReference>
<dbReference type="PANTHER" id="PTHR30041:SF8">
    <property type="entry name" value="PROTEIN YFFB"/>
    <property type="match status" value="1"/>
</dbReference>
<sequence>MLTLYGIKNCDTVKKAKKWLDDNQVQYQFHDFRSDGITQPQIELWLTQIAWDKLLNKRSTTYRQLPDEVKNNLSENNVAELLAEQPTLIKRPVVEHQQTYSVGFNAANWQDNFAKA</sequence>
<dbReference type="PROSITE" id="PS51353">
    <property type="entry name" value="ARSC"/>
    <property type="match status" value="1"/>
</dbReference>
<dbReference type="InterPro" id="IPR006504">
    <property type="entry name" value="Tscrpt_reg_Spx/MgsR"/>
</dbReference>
<dbReference type="PANTHER" id="PTHR30041">
    <property type="entry name" value="ARSENATE REDUCTASE"/>
    <property type="match status" value="1"/>
</dbReference>
<comment type="similarity">
    <text evidence="1 2">Belongs to the ArsC family.</text>
</comment>
<dbReference type="NCBIfam" id="NF008107">
    <property type="entry name" value="PRK10853.1"/>
    <property type="match status" value="1"/>
</dbReference>
<protein>
    <submittedName>
        <fullName evidence="3">ArsC family reductase</fullName>
    </submittedName>
</protein>
<evidence type="ECO:0000313" key="3">
    <source>
        <dbReference type="EMBL" id="WAJ71452.1"/>
    </source>
</evidence>
<gene>
    <name evidence="3" type="ORF">OLW01_06550</name>
</gene>